<feature type="domain" description="NAD-dependent epimerase/dehydratase" evidence="5">
    <location>
        <begin position="29"/>
        <end position="276"/>
    </location>
</feature>
<dbReference type="InterPro" id="IPR001509">
    <property type="entry name" value="Epimerase_deHydtase"/>
</dbReference>
<dbReference type="Proteomes" id="UP000179014">
    <property type="component" value="Unassembled WGS sequence"/>
</dbReference>
<dbReference type="GO" id="GO:0048040">
    <property type="term" value="F:UDP-glucuronate decarboxylase activity"/>
    <property type="evidence" value="ECO:0007669"/>
    <property type="project" value="TreeGrafter"/>
</dbReference>
<dbReference type="SUPFAM" id="SSF51735">
    <property type="entry name" value="NAD(P)-binding Rossmann-fold domains"/>
    <property type="match status" value="1"/>
</dbReference>
<dbReference type="Pfam" id="PF01370">
    <property type="entry name" value="Epimerase"/>
    <property type="match status" value="1"/>
</dbReference>
<evidence type="ECO:0000256" key="4">
    <source>
        <dbReference type="ARBA" id="ARBA00023239"/>
    </source>
</evidence>
<keyword evidence="4" id="KW-0456">Lyase</keyword>
<keyword evidence="3" id="KW-0520">NAD</keyword>
<dbReference type="EMBL" id="MFKN01000026">
    <property type="protein sequence ID" value="OGG40615.1"/>
    <property type="molecule type" value="Genomic_DNA"/>
</dbReference>
<proteinExistence type="predicted"/>
<dbReference type="STRING" id="1798474.A2118_02055"/>
<dbReference type="InterPro" id="IPR036291">
    <property type="entry name" value="NAD(P)-bd_dom_sf"/>
</dbReference>
<comment type="cofactor">
    <cofactor evidence="1">
        <name>NAD(+)</name>
        <dbReference type="ChEBI" id="CHEBI:57540"/>
    </cofactor>
</comment>
<name>A0A1F6BUJ1_9BACT</name>
<evidence type="ECO:0000313" key="7">
    <source>
        <dbReference type="Proteomes" id="UP000179014"/>
    </source>
</evidence>
<dbReference type="GO" id="GO:0042732">
    <property type="term" value="P:D-xylose metabolic process"/>
    <property type="evidence" value="ECO:0007669"/>
    <property type="project" value="InterPro"/>
</dbReference>
<evidence type="ECO:0000256" key="1">
    <source>
        <dbReference type="ARBA" id="ARBA00001911"/>
    </source>
</evidence>
<dbReference type="InterPro" id="IPR044516">
    <property type="entry name" value="UXS-like"/>
</dbReference>
<dbReference type="Gene3D" id="3.40.50.720">
    <property type="entry name" value="NAD(P)-binding Rossmann-like Domain"/>
    <property type="match status" value="1"/>
</dbReference>
<gene>
    <name evidence="6" type="ORF">A2118_02055</name>
</gene>
<dbReference type="PANTHER" id="PTHR43078:SF6">
    <property type="entry name" value="UDP-GLUCURONIC ACID DECARBOXYLASE 1"/>
    <property type="match status" value="1"/>
</dbReference>
<evidence type="ECO:0000313" key="6">
    <source>
        <dbReference type="EMBL" id="OGG40615.1"/>
    </source>
</evidence>
<dbReference type="GO" id="GO:0070403">
    <property type="term" value="F:NAD+ binding"/>
    <property type="evidence" value="ECO:0007669"/>
    <property type="project" value="InterPro"/>
</dbReference>
<reference evidence="6 7" key="1">
    <citation type="journal article" date="2016" name="Nat. Commun.">
        <title>Thousands of microbial genomes shed light on interconnected biogeochemical processes in an aquifer system.</title>
        <authorList>
            <person name="Anantharaman K."/>
            <person name="Brown C.T."/>
            <person name="Hug L.A."/>
            <person name="Sharon I."/>
            <person name="Castelle C.J."/>
            <person name="Probst A.J."/>
            <person name="Thomas B.C."/>
            <person name="Singh A."/>
            <person name="Wilkins M.J."/>
            <person name="Karaoz U."/>
            <person name="Brodie E.L."/>
            <person name="Williams K.H."/>
            <person name="Hubbard S.S."/>
            <person name="Banfield J.F."/>
        </authorList>
    </citation>
    <scope>NUCLEOTIDE SEQUENCE [LARGE SCALE GENOMIC DNA]</scope>
</reference>
<evidence type="ECO:0000256" key="2">
    <source>
        <dbReference type="ARBA" id="ARBA00022793"/>
    </source>
</evidence>
<protein>
    <submittedName>
        <fullName evidence="6">Nucleoside-diphosphate sugar epimerase</fullName>
    </submittedName>
</protein>
<dbReference type="AlphaFoldDB" id="A0A1F6BUJ1"/>
<keyword evidence="2" id="KW-0210">Decarboxylase</keyword>
<sequence>MPKPFVSEDIHTIAKNLGKDAKRFEGKTILISGGGGFLGKFLVGTFCKLNDTVLKRNPCKVISVDNYITGIPHTDFDFKNRPDVIDVWGDITHPLPIREPIQYIIHAAGIASPVHYKQFPLEAIESAITGIKNLLEFSRRNPVEGFLFFSSSEIYGDPDASHVPTKETYHGNVSSIGPRACYDESKRLGETLVTVYQEKFGIPATIVRPFNVFGPGMGYADRRALAMFAYRVLNNKPLPVHGEGTQTRTFCYITDAIPGFLKVLLNGKPGEAYNIGNDLNEISVKDLAELFVRIEGNGGSYELIPYPKDYPAGEPQRRCPDLSKAHSQLRYKPRVSIADGIHRFVEWCRTDPQYKSAELPSLAKVTRKKKSRARR</sequence>
<evidence type="ECO:0000256" key="3">
    <source>
        <dbReference type="ARBA" id="ARBA00023027"/>
    </source>
</evidence>
<evidence type="ECO:0000259" key="5">
    <source>
        <dbReference type="Pfam" id="PF01370"/>
    </source>
</evidence>
<dbReference type="GO" id="GO:0005737">
    <property type="term" value="C:cytoplasm"/>
    <property type="evidence" value="ECO:0007669"/>
    <property type="project" value="TreeGrafter"/>
</dbReference>
<comment type="caution">
    <text evidence="6">The sequence shown here is derived from an EMBL/GenBank/DDBJ whole genome shotgun (WGS) entry which is preliminary data.</text>
</comment>
<organism evidence="6 7">
    <name type="scientific">Candidatus Kaiserbacteria bacterium GWA2_50_9</name>
    <dbReference type="NCBI Taxonomy" id="1798474"/>
    <lineage>
        <taxon>Bacteria</taxon>
        <taxon>Candidatus Kaiseribacteriota</taxon>
    </lineage>
</organism>
<dbReference type="PANTHER" id="PTHR43078">
    <property type="entry name" value="UDP-GLUCURONIC ACID DECARBOXYLASE-RELATED"/>
    <property type="match status" value="1"/>
</dbReference>
<accession>A0A1F6BUJ1</accession>